<comment type="caution">
    <text evidence="1">The sequence shown here is derived from an EMBL/GenBank/DDBJ whole genome shotgun (WGS) entry which is preliminary data.</text>
</comment>
<evidence type="ECO:0000313" key="1">
    <source>
        <dbReference type="EMBL" id="STX09888.1"/>
    </source>
</evidence>
<organism evidence="1 3">
    <name type="scientific">Kurthia zopfii</name>
    <dbReference type="NCBI Taxonomy" id="1650"/>
    <lineage>
        <taxon>Bacteria</taxon>
        <taxon>Bacillati</taxon>
        <taxon>Bacillota</taxon>
        <taxon>Bacilli</taxon>
        <taxon>Bacillales</taxon>
        <taxon>Caryophanaceae</taxon>
        <taxon>Kurthia</taxon>
    </lineage>
</organism>
<reference evidence="2 4" key="2">
    <citation type="submission" date="2019-03" db="EMBL/GenBank/DDBJ databases">
        <title>Genomic Encyclopedia of Type Strains, Phase IV (KMG-IV): sequencing the most valuable type-strain genomes for metagenomic binning, comparative biology and taxonomic classification.</title>
        <authorList>
            <person name="Goeker M."/>
        </authorList>
    </citation>
    <scope>NUCLEOTIDE SEQUENCE [LARGE SCALE GENOMIC DNA]</scope>
    <source>
        <strain evidence="2 4">DSM 20580</strain>
    </source>
</reference>
<dbReference type="AlphaFoldDB" id="A0A8B4QB53"/>
<name>A0A8B4QB53_9BACL</name>
<evidence type="ECO:0000313" key="4">
    <source>
        <dbReference type="Proteomes" id="UP000294641"/>
    </source>
</evidence>
<sequence length="139" mass="16031">MGYVTYLGINFPVDDLTIAKDFNFHLNSEHTDRLALTTVQNEFLHTKYVYAIQLPGELDDLNPQAKIESPIDYELARESLALLILLLRNNLHANDFAAVYFCWFGDEEEKLLGAAEIDLLSSQIPEIHTEERFLIRFNK</sequence>
<dbReference type="EMBL" id="SNZG01000006">
    <property type="protein sequence ID" value="TDR41383.1"/>
    <property type="molecule type" value="Genomic_DNA"/>
</dbReference>
<accession>A0A8B4QB53</accession>
<dbReference type="RefSeq" id="WP_109348957.1">
    <property type="nucleotide sequence ID" value="NZ_BJUE01000003.1"/>
</dbReference>
<evidence type="ECO:0000313" key="2">
    <source>
        <dbReference type="EMBL" id="TDR41383.1"/>
    </source>
</evidence>
<reference evidence="1 3" key="1">
    <citation type="submission" date="2018-06" db="EMBL/GenBank/DDBJ databases">
        <authorList>
            <consortium name="Pathogen Informatics"/>
            <person name="Doyle S."/>
        </authorList>
    </citation>
    <scope>NUCLEOTIDE SEQUENCE [LARGE SCALE GENOMIC DNA]</scope>
    <source>
        <strain evidence="1 3">NCTC10597</strain>
    </source>
</reference>
<proteinExistence type="predicted"/>
<protein>
    <submittedName>
        <fullName evidence="1">Uncharacterized protein</fullName>
    </submittedName>
</protein>
<dbReference type="Proteomes" id="UP000254330">
    <property type="component" value="Unassembled WGS sequence"/>
</dbReference>
<dbReference type="EMBL" id="UGNP01000001">
    <property type="protein sequence ID" value="STX09888.1"/>
    <property type="molecule type" value="Genomic_DNA"/>
</dbReference>
<keyword evidence="4" id="KW-1185">Reference proteome</keyword>
<evidence type="ECO:0000313" key="3">
    <source>
        <dbReference type="Proteomes" id="UP000254330"/>
    </source>
</evidence>
<gene>
    <name evidence="2" type="ORF">DFR61_10681</name>
    <name evidence="1" type="ORF">NCTC10597_01595</name>
</gene>
<dbReference type="OrthoDB" id="2858906at2"/>
<dbReference type="Proteomes" id="UP000294641">
    <property type="component" value="Unassembled WGS sequence"/>
</dbReference>